<dbReference type="OrthoDB" id="8874570at2"/>
<feature type="domain" description="Response regulatory" evidence="8">
    <location>
        <begin position="11"/>
        <end position="127"/>
    </location>
</feature>
<dbReference type="PROSITE" id="PS50043">
    <property type="entry name" value="HTH_LUXR_2"/>
    <property type="match status" value="1"/>
</dbReference>
<keyword evidence="1 6" id="KW-0597">Phosphoprotein</keyword>
<dbReference type="SUPFAM" id="SSF52172">
    <property type="entry name" value="CheY-like"/>
    <property type="match status" value="1"/>
</dbReference>
<evidence type="ECO:0000256" key="4">
    <source>
        <dbReference type="ARBA" id="ARBA00023125"/>
    </source>
</evidence>
<feature type="modified residue" description="4-aspartylphosphate" evidence="6">
    <location>
        <position position="60"/>
    </location>
</feature>
<evidence type="ECO:0000259" key="7">
    <source>
        <dbReference type="PROSITE" id="PS50043"/>
    </source>
</evidence>
<dbReference type="PROSITE" id="PS50110">
    <property type="entry name" value="RESPONSE_REGULATORY"/>
    <property type="match status" value="1"/>
</dbReference>
<dbReference type="GO" id="GO:0000156">
    <property type="term" value="F:phosphorelay response regulator activity"/>
    <property type="evidence" value="ECO:0007669"/>
    <property type="project" value="TreeGrafter"/>
</dbReference>
<dbReference type="Pfam" id="PF00072">
    <property type="entry name" value="Response_reg"/>
    <property type="match status" value="1"/>
</dbReference>
<dbReference type="GO" id="GO:0000976">
    <property type="term" value="F:transcription cis-regulatory region binding"/>
    <property type="evidence" value="ECO:0007669"/>
    <property type="project" value="TreeGrafter"/>
</dbReference>
<dbReference type="PRINTS" id="PR00038">
    <property type="entry name" value="HTHLUXR"/>
</dbReference>
<dbReference type="InterPro" id="IPR039420">
    <property type="entry name" value="WalR-like"/>
</dbReference>
<organism evidence="9 10">
    <name type="scientific">Methylomagnum ishizawai</name>
    <dbReference type="NCBI Taxonomy" id="1760988"/>
    <lineage>
        <taxon>Bacteria</taxon>
        <taxon>Pseudomonadati</taxon>
        <taxon>Pseudomonadota</taxon>
        <taxon>Gammaproteobacteria</taxon>
        <taxon>Methylococcales</taxon>
        <taxon>Methylococcaceae</taxon>
        <taxon>Methylomagnum</taxon>
    </lineage>
</organism>
<dbReference type="SMART" id="SM00448">
    <property type="entry name" value="REC"/>
    <property type="match status" value="1"/>
</dbReference>
<keyword evidence="2" id="KW-0902">Two-component regulatory system</keyword>
<evidence type="ECO:0000313" key="9">
    <source>
        <dbReference type="EMBL" id="SMF95452.1"/>
    </source>
</evidence>
<dbReference type="SMART" id="SM00421">
    <property type="entry name" value="HTH_LUXR"/>
    <property type="match status" value="1"/>
</dbReference>
<proteinExistence type="predicted"/>
<dbReference type="AlphaFoldDB" id="A0A1Y6D4I4"/>
<keyword evidence="5" id="KW-0804">Transcription</keyword>
<accession>A0A1Y6D4I4</accession>
<dbReference type="InterPro" id="IPR000792">
    <property type="entry name" value="Tscrpt_reg_LuxR_C"/>
</dbReference>
<protein>
    <submittedName>
        <fullName evidence="9">Regulatory protein, luxR family</fullName>
    </submittedName>
</protein>
<dbReference type="InterPro" id="IPR036388">
    <property type="entry name" value="WH-like_DNA-bd_sf"/>
</dbReference>
<dbReference type="Proteomes" id="UP000192923">
    <property type="component" value="Unassembled WGS sequence"/>
</dbReference>
<dbReference type="PANTHER" id="PTHR48111:SF1">
    <property type="entry name" value="TWO-COMPONENT RESPONSE REGULATOR ORR33"/>
    <property type="match status" value="1"/>
</dbReference>
<evidence type="ECO:0000256" key="6">
    <source>
        <dbReference type="PROSITE-ProRule" id="PRU00169"/>
    </source>
</evidence>
<name>A0A1Y6D4I4_9GAMM</name>
<dbReference type="InterPro" id="IPR016032">
    <property type="entry name" value="Sig_transdc_resp-reg_C-effctor"/>
</dbReference>
<reference evidence="9 10" key="1">
    <citation type="submission" date="2016-12" db="EMBL/GenBank/DDBJ databases">
        <authorList>
            <person name="Song W.-J."/>
            <person name="Kurnit D.M."/>
        </authorList>
    </citation>
    <scope>NUCLEOTIDE SEQUENCE [LARGE SCALE GENOMIC DNA]</scope>
    <source>
        <strain evidence="9 10">175</strain>
    </source>
</reference>
<dbReference type="CDD" id="cd06170">
    <property type="entry name" value="LuxR_C_like"/>
    <property type="match status" value="1"/>
</dbReference>
<dbReference type="Gene3D" id="1.10.10.10">
    <property type="entry name" value="Winged helix-like DNA-binding domain superfamily/Winged helix DNA-binding domain"/>
    <property type="match status" value="1"/>
</dbReference>
<dbReference type="STRING" id="1760988.SAMN02949497_2816"/>
<evidence type="ECO:0000256" key="1">
    <source>
        <dbReference type="ARBA" id="ARBA00022553"/>
    </source>
</evidence>
<sequence>MNPSRPQALGTVMIVDDAPGNLAFLSDALEEAGYRVLVATDGASALEQLRYAQPDAILLDAVMPGLDGFETCRRLKADPGTSLIPVIFMTALSELDDLLRAFEEGAVDYLVKPIRHQEVLARVGSHMAQARLIRRSEDALVRSGFAALAIDGAGGITWLTPAGCRWLQELSGRSSGGTPPANLPPPLAEWSRQRIAVEDTDPHQGTFTAQRDGKRFTARLVPCQDGQEYLLLLQESSGDWNLDSLKSALGLTPREAEILMWIARGKTNKDVGQILGSSPRTINKHLEHIFEKLGVATRAAAVAVALDRMRDAPEAAA</sequence>
<dbReference type="Gene3D" id="3.40.50.2300">
    <property type="match status" value="1"/>
</dbReference>
<dbReference type="InterPro" id="IPR001789">
    <property type="entry name" value="Sig_transdc_resp-reg_receiver"/>
</dbReference>
<dbReference type="GO" id="GO:0006355">
    <property type="term" value="P:regulation of DNA-templated transcription"/>
    <property type="evidence" value="ECO:0007669"/>
    <property type="project" value="InterPro"/>
</dbReference>
<dbReference type="SUPFAM" id="SSF46894">
    <property type="entry name" value="C-terminal effector domain of the bipartite response regulators"/>
    <property type="match status" value="1"/>
</dbReference>
<evidence type="ECO:0000259" key="8">
    <source>
        <dbReference type="PROSITE" id="PS50110"/>
    </source>
</evidence>
<dbReference type="EMBL" id="FXAM01000001">
    <property type="protein sequence ID" value="SMF95452.1"/>
    <property type="molecule type" value="Genomic_DNA"/>
</dbReference>
<keyword evidence="3" id="KW-0805">Transcription regulation</keyword>
<dbReference type="GO" id="GO:0005829">
    <property type="term" value="C:cytosol"/>
    <property type="evidence" value="ECO:0007669"/>
    <property type="project" value="TreeGrafter"/>
</dbReference>
<evidence type="ECO:0000256" key="2">
    <source>
        <dbReference type="ARBA" id="ARBA00023012"/>
    </source>
</evidence>
<keyword evidence="4" id="KW-0238">DNA-binding</keyword>
<dbReference type="CDD" id="cd19920">
    <property type="entry name" value="REC_PA4781-like"/>
    <property type="match status" value="1"/>
</dbReference>
<dbReference type="GO" id="GO:0032993">
    <property type="term" value="C:protein-DNA complex"/>
    <property type="evidence" value="ECO:0007669"/>
    <property type="project" value="TreeGrafter"/>
</dbReference>
<dbReference type="Pfam" id="PF00196">
    <property type="entry name" value="GerE"/>
    <property type="match status" value="1"/>
</dbReference>
<evidence type="ECO:0000256" key="5">
    <source>
        <dbReference type="ARBA" id="ARBA00023163"/>
    </source>
</evidence>
<evidence type="ECO:0000256" key="3">
    <source>
        <dbReference type="ARBA" id="ARBA00023015"/>
    </source>
</evidence>
<gene>
    <name evidence="9" type="ORF">SAMN02949497_2816</name>
</gene>
<keyword evidence="10" id="KW-1185">Reference proteome</keyword>
<dbReference type="RefSeq" id="WP_085213686.1">
    <property type="nucleotide sequence ID" value="NZ_FXAM01000001.1"/>
</dbReference>
<dbReference type="PANTHER" id="PTHR48111">
    <property type="entry name" value="REGULATOR OF RPOS"/>
    <property type="match status" value="1"/>
</dbReference>
<feature type="domain" description="HTH luxR-type" evidence="7">
    <location>
        <begin position="244"/>
        <end position="309"/>
    </location>
</feature>
<dbReference type="InterPro" id="IPR011006">
    <property type="entry name" value="CheY-like_superfamily"/>
</dbReference>
<evidence type="ECO:0000313" key="10">
    <source>
        <dbReference type="Proteomes" id="UP000192923"/>
    </source>
</evidence>